<keyword evidence="6" id="KW-0963">Cytoplasm</keyword>
<evidence type="ECO:0000313" key="11">
    <source>
        <dbReference type="EMBL" id="KAK2153494.1"/>
    </source>
</evidence>
<feature type="compositionally biased region" description="Low complexity" evidence="9">
    <location>
        <begin position="1494"/>
        <end position="1508"/>
    </location>
</feature>
<feature type="compositionally biased region" description="Basic and acidic residues" evidence="9">
    <location>
        <begin position="1469"/>
        <end position="1488"/>
    </location>
</feature>
<feature type="region of interest" description="Disordered" evidence="9">
    <location>
        <begin position="1057"/>
        <end position="1100"/>
    </location>
</feature>
<dbReference type="CDD" id="cd01367">
    <property type="entry name" value="KISc_KIF2_like"/>
    <property type="match status" value="1"/>
</dbReference>
<evidence type="ECO:0000256" key="6">
    <source>
        <dbReference type="ARBA" id="ARBA00023212"/>
    </source>
</evidence>
<feature type="region of interest" description="Disordered" evidence="9">
    <location>
        <begin position="1868"/>
        <end position="1889"/>
    </location>
</feature>
<dbReference type="GO" id="GO:0005874">
    <property type="term" value="C:microtubule"/>
    <property type="evidence" value="ECO:0007669"/>
    <property type="project" value="UniProtKB-KW"/>
</dbReference>
<dbReference type="InterPro" id="IPR036961">
    <property type="entry name" value="Kinesin_motor_dom_sf"/>
</dbReference>
<feature type="domain" description="Kinesin motor" evidence="10">
    <location>
        <begin position="343"/>
        <end position="689"/>
    </location>
</feature>
<feature type="compositionally biased region" description="Basic and acidic residues" evidence="9">
    <location>
        <begin position="1819"/>
        <end position="1828"/>
    </location>
</feature>
<feature type="region of interest" description="Disordered" evidence="9">
    <location>
        <begin position="1551"/>
        <end position="1577"/>
    </location>
</feature>
<feature type="compositionally biased region" description="Polar residues" evidence="9">
    <location>
        <begin position="1835"/>
        <end position="1850"/>
    </location>
</feature>
<evidence type="ECO:0000256" key="5">
    <source>
        <dbReference type="ARBA" id="ARBA00023175"/>
    </source>
</evidence>
<keyword evidence="3 8" id="KW-0547">Nucleotide-binding</keyword>
<dbReference type="GO" id="GO:0008017">
    <property type="term" value="F:microtubule binding"/>
    <property type="evidence" value="ECO:0007669"/>
    <property type="project" value="InterPro"/>
</dbReference>
<evidence type="ECO:0000259" key="10">
    <source>
        <dbReference type="PROSITE" id="PS50067"/>
    </source>
</evidence>
<dbReference type="SMART" id="SM00129">
    <property type="entry name" value="KISc"/>
    <property type="match status" value="1"/>
</dbReference>
<feature type="region of interest" description="Disordered" evidence="9">
    <location>
        <begin position="1701"/>
        <end position="1737"/>
    </location>
</feature>
<evidence type="ECO:0000256" key="2">
    <source>
        <dbReference type="ARBA" id="ARBA00022701"/>
    </source>
</evidence>
<evidence type="ECO:0000313" key="12">
    <source>
        <dbReference type="Proteomes" id="UP001208570"/>
    </source>
</evidence>
<feature type="compositionally biased region" description="Low complexity" evidence="9">
    <location>
        <begin position="121"/>
        <end position="135"/>
    </location>
</feature>
<evidence type="ECO:0000256" key="4">
    <source>
        <dbReference type="ARBA" id="ARBA00022840"/>
    </source>
</evidence>
<sequence>MTDCLFECLKEAHLDRYYPNFIQRGLHNCESLVTLSMPDYPRYGVVSMEDRLHLFKLIQIIKSIQGEGVPCQHNKQQSNGIRSQGIKLGSATNSVATALQGYRPKEVLVKQMPSGKNGLLSSNPAPSAPFQPSQQPRKEQNITKTSKPLGKPLFREKPLFQWNQPAKKSPEVLFRKGSDSPIFKCRKTLRFTDSECESSDDEAPQHNEEPVVSSQPIISATRETVPKVFGLQNSTTQQGSSVESSAPRAFFIDAKQHSSTVNKDIGFTSATNAVNTASPLKQAPIILSKEPSIPHAYFPPEDSSTEQKPVYVERVHHSGSYDYGVPTTPAGRTKSSGQTEVGKIQVCIRKRPLMTGEIKRKEMDIVQAEDASCVIVNEPKLAVDLTPFVQQHIFHFDQVFDHTCTNEDVYRTSVKPLVKCIFNRFYSLGQPAMLFHDQFDKMWGTATCFAFGQTGAGKTYTLLGSKGVPGMYRLAGHDIFEVIRHQKIQNTGSRKFSLWISYFEIYCGQLFDLLNKRKKLHVRENGKQKVCIGGLAETQVQDVKSLVEVIQYGNLSRSTGSTGINPHSSRSHAVLQMELRDYKDGRVGRLSFIDLAGSERASDVTEFDRQTRIEGAEINQSLLALKECIRSIDQDNKHTPYRQSKLTHILRESFVGNSQTVMIANVAPSQSCCENTLNTLRYADRVKELKKDGKSVVRGTPKIFKSSQQTSNRTPKRTPPSLFHPSKIPFSSTPKVKISPMNPDADLYEVLENADESPIQGHQIQKMKLQKKRRSHCVHQENDSNEGSYGQHPKISDVNNNSDKSDELLSNNNDKLQSAISKHSVPGILKSAVAAKKVVPEVKPGMCNSSVIVKETLSDTDISRYSIISSLHQDEKKLKKRSNSQGSVCFSEQEPIGSKQFTPRHNTSSDSSLSAQSDNELVEGHLAIINHLDRVLSKAKSVVKKMSPKASSQNTVSSPAEQTSLSSHDTSHGSMQGERHGIVVKRSLFRDPFSDDGSMGLRLSSRDIFFHGSRDSSVERDNQTDFGQRVFIQVNDEQLSGDGDQGRGRYYLNSIQDAEHGKPSNSTHPSRSEHRPLPATTGKIDSTREPTHGHKWMSGSLRPEGKHLYYQHSMEPKVLFQNGKAGFLQDSSNVSGIRNIEKDAEENLQCFKDKLMWRDNLVTDVHAEDTKSVKMEPVVPLDTVIDHDMQRTEQALPLSARDCHISLKLDLKMSPSSRDSHVTQRTEPAMPLSARDVHDKQRIEPAMPLSARDSRVTHRIESPVSLTTRDNDVRQRTEPAVSLSARDVVRGTESALPLGSRDHHITQGTEPAVPLVTRDNRLTQGRKPALPHCSEDSHITQRTEPDHFEVRDPTSHRPHINEDHVTKYKHTDVADQRINYKSDGESRSIQCETDRDLLGNVRQQGEEIFKRTLSEAMSARKVLDSYLTENVDVWSARKYSKEQSETNHKADGMPFYAIQQTEMHTSMKNSHDDMKDSAEDSHSSEKRSWASILSQSNESHSLQSSQDSGISTFAASATIPKTFGRQVDEKNRSHLLIHADSAFTAISCTSQNKSRSHSTDSSVASSSCNLSRPAHSSSGEVMFMPIEPCSATSLDRHKIAMPVVVTKTVLSDGLHDVKEFVEAESGHNGIEEDEQSASKPHAPVIKIASSQRHDTAIADHKVNEWMHIRDECDKNQIMTDRDQTAPPAAVPDQLSLVHRMRNPAERTPNIPVETTRSQTVNSEHTSSGQSGHSQKAFNQNTHSHYAPSQTMVTSDNSQFVDVKKSNITTHSSEYHATNHYHHSSMPDSDNLGHNLQNNQEMDVRNQLVSNATQNQGASCHHDQDQSTHDDEELQGINNKRPSMSGLQQPSVEVDDDCRQQGISLCEDEQSKRLSDVSRATSESRSPCDANCTNSTQAMIMTTQNELIDEHEEQLSTIIALCKQEMRLLIDVKNGTSDFDGYLSVVKKIQNTKAQAVNGLLSKIDQYSRLVDK</sequence>
<dbReference type="InterPro" id="IPR013761">
    <property type="entry name" value="SAM/pointed_sf"/>
</dbReference>
<dbReference type="InterPro" id="IPR027417">
    <property type="entry name" value="P-loop_NTPase"/>
</dbReference>
<feature type="region of interest" description="Disordered" evidence="9">
    <location>
        <begin position="693"/>
        <end position="739"/>
    </location>
</feature>
<reference evidence="11" key="1">
    <citation type="journal article" date="2023" name="Mol. Biol. Evol.">
        <title>Third-Generation Sequencing Reveals the Adaptive Role of the Epigenome in Three Deep-Sea Polychaetes.</title>
        <authorList>
            <person name="Perez M."/>
            <person name="Aroh O."/>
            <person name="Sun Y."/>
            <person name="Lan Y."/>
            <person name="Juniper S.K."/>
            <person name="Young C.R."/>
            <person name="Angers B."/>
            <person name="Qian P.Y."/>
        </authorList>
    </citation>
    <scope>NUCLEOTIDE SEQUENCE</scope>
    <source>
        <strain evidence="11">P08H-3</strain>
    </source>
</reference>
<evidence type="ECO:0000256" key="9">
    <source>
        <dbReference type="SAM" id="MobiDB-lite"/>
    </source>
</evidence>
<feature type="compositionally biased region" description="Polar residues" evidence="9">
    <location>
        <begin position="949"/>
        <end position="974"/>
    </location>
</feature>
<dbReference type="PROSITE" id="PS50067">
    <property type="entry name" value="KINESIN_MOTOR_2"/>
    <property type="match status" value="1"/>
</dbReference>
<protein>
    <recommendedName>
        <fullName evidence="10">Kinesin motor domain-containing protein</fullName>
    </recommendedName>
</protein>
<feature type="region of interest" description="Disordered" evidence="9">
    <location>
        <begin position="195"/>
        <end position="215"/>
    </location>
</feature>
<feature type="region of interest" description="Disordered" evidence="9">
    <location>
        <begin position="875"/>
        <end position="917"/>
    </location>
</feature>
<feature type="region of interest" description="Disordered" evidence="9">
    <location>
        <begin position="114"/>
        <end position="153"/>
    </location>
</feature>
<proteinExistence type="inferred from homology"/>
<keyword evidence="5 8" id="KW-0505">Motor protein</keyword>
<dbReference type="Pfam" id="PF00225">
    <property type="entry name" value="Kinesin"/>
    <property type="match status" value="1"/>
</dbReference>
<comment type="similarity">
    <text evidence="7">Belongs to the TRAFAC class myosin-kinesin ATPase superfamily. Kinesin family. KIN-13 subfamily.</text>
</comment>
<feature type="binding site" evidence="8">
    <location>
        <begin position="452"/>
        <end position="459"/>
    </location>
    <ligand>
        <name>ATP</name>
        <dbReference type="ChEBI" id="CHEBI:30616"/>
    </ligand>
</feature>
<dbReference type="InterPro" id="IPR019821">
    <property type="entry name" value="Kinesin_motor_CS"/>
</dbReference>
<dbReference type="Proteomes" id="UP001208570">
    <property type="component" value="Unassembled WGS sequence"/>
</dbReference>
<dbReference type="FunFam" id="3.40.850.10:FF:000012">
    <property type="entry name" value="Kinesin-like protein"/>
    <property type="match status" value="1"/>
</dbReference>
<dbReference type="CDD" id="cd09541">
    <property type="entry name" value="SAM_KIF24-like"/>
    <property type="match status" value="1"/>
</dbReference>
<feature type="region of interest" description="Disordered" evidence="9">
    <location>
        <begin position="758"/>
        <end position="810"/>
    </location>
</feature>
<dbReference type="GO" id="GO:0003777">
    <property type="term" value="F:microtubule motor activity"/>
    <property type="evidence" value="ECO:0007669"/>
    <property type="project" value="InterPro"/>
</dbReference>
<dbReference type="Gene3D" id="3.40.850.10">
    <property type="entry name" value="Kinesin motor domain"/>
    <property type="match status" value="1"/>
</dbReference>
<dbReference type="PANTHER" id="PTHR47971:SF20">
    <property type="entry name" value="KINESIN-LIKE PROTEIN KIF24"/>
    <property type="match status" value="1"/>
</dbReference>
<comment type="subcellular location">
    <subcellularLocation>
        <location evidence="1">Cytoplasm</location>
        <location evidence="1">Cytoskeleton</location>
    </subcellularLocation>
</comment>
<feature type="compositionally biased region" description="Polar residues" evidence="9">
    <location>
        <begin position="1568"/>
        <end position="1577"/>
    </location>
</feature>
<dbReference type="PROSITE" id="PS00411">
    <property type="entry name" value="KINESIN_MOTOR_1"/>
    <property type="match status" value="1"/>
</dbReference>
<keyword evidence="2" id="KW-0493">Microtubule</keyword>
<comment type="caution">
    <text evidence="11">The sequence shown here is derived from an EMBL/GenBank/DDBJ whole genome shotgun (WGS) entry which is preliminary data.</text>
</comment>
<dbReference type="PRINTS" id="PR00380">
    <property type="entry name" value="KINESINHEAVY"/>
</dbReference>
<keyword evidence="4 8" id="KW-0067">ATP-binding</keyword>
<feature type="compositionally biased region" description="Polar residues" evidence="9">
    <location>
        <begin position="1712"/>
        <end position="1737"/>
    </location>
</feature>
<dbReference type="GO" id="GO:0007018">
    <property type="term" value="P:microtubule-based movement"/>
    <property type="evidence" value="ECO:0007669"/>
    <property type="project" value="InterPro"/>
</dbReference>
<feature type="compositionally biased region" description="Low complexity" evidence="9">
    <location>
        <begin position="908"/>
        <end position="917"/>
    </location>
</feature>
<feature type="compositionally biased region" description="Basic residues" evidence="9">
    <location>
        <begin position="768"/>
        <end position="777"/>
    </location>
</feature>
<dbReference type="InterPro" id="IPR027640">
    <property type="entry name" value="Kinesin-like_fam"/>
</dbReference>
<feature type="compositionally biased region" description="Polar residues" evidence="9">
    <location>
        <begin position="797"/>
        <end position="810"/>
    </location>
</feature>
<evidence type="ECO:0000256" key="1">
    <source>
        <dbReference type="ARBA" id="ARBA00004245"/>
    </source>
</evidence>
<dbReference type="PANTHER" id="PTHR47971">
    <property type="entry name" value="KINESIN-RELATED PROTEIN 6"/>
    <property type="match status" value="1"/>
</dbReference>
<feature type="region of interest" description="Disordered" evidence="9">
    <location>
        <begin position="1465"/>
        <end position="1508"/>
    </location>
</feature>
<dbReference type="EMBL" id="JAODUP010000295">
    <property type="protein sequence ID" value="KAK2153494.1"/>
    <property type="molecule type" value="Genomic_DNA"/>
</dbReference>
<gene>
    <name evidence="11" type="ORF">LSH36_295g03091</name>
</gene>
<feature type="region of interest" description="Disordered" evidence="9">
    <location>
        <begin position="946"/>
        <end position="977"/>
    </location>
</feature>
<dbReference type="GO" id="GO:0005524">
    <property type="term" value="F:ATP binding"/>
    <property type="evidence" value="ECO:0007669"/>
    <property type="project" value="UniProtKB-UniRule"/>
</dbReference>
<evidence type="ECO:0000256" key="8">
    <source>
        <dbReference type="PROSITE-ProRule" id="PRU00283"/>
    </source>
</evidence>
<keyword evidence="12" id="KW-1185">Reference proteome</keyword>
<name>A0AAD9JIA8_9ANNE</name>
<feature type="compositionally biased region" description="Polar residues" evidence="9">
    <location>
        <begin position="1877"/>
        <end position="1889"/>
    </location>
</feature>
<dbReference type="InterPro" id="IPR001752">
    <property type="entry name" value="Kinesin_motor_dom"/>
</dbReference>
<dbReference type="GO" id="GO:0007019">
    <property type="term" value="P:microtubule depolymerization"/>
    <property type="evidence" value="ECO:0007669"/>
    <property type="project" value="TreeGrafter"/>
</dbReference>
<dbReference type="SUPFAM" id="SSF47769">
    <property type="entry name" value="SAM/Pointed domain"/>
    <property type="match status" value="1"/>
</dbReference>
<evidence type="ECO:0000256" key="7">
    <source>
        <dbReference type="ARBA" id="ARBA00061030"/>
    </source>
</evidence>
<accession>A0AAD9JIA8</accession>
<dbReference type="SUPFAM" id="SSF52540">
    <property type="entry name" value="P-loop containing nucleoside triphosphate hydrolases"/>
    <property type="match status" value="1"/>
</dbReference>
<evidence type="ECO:0000256" key="3">
    <source>
        <dbReference type="ARBA" id="ARBA00022741"/>
    </source>
</evidence>
<organism evidence="11 12">
    <name type="scientific">Paralvinella palmiformis</name>
    <dbReference type="NCBI Taxonomy" id="53620"/>
    <lineage>
        <taxon>Eukaryota</taxon>
        <taxon>Metazoa</taxon>
        <taxon>Spiralia</taxon>
        <taxon>Lophotrochozoa</taxon>
        <taxon>Annelida</taxon>
        <taxon>Polychaeta</taxon>
        <taxon>Sedentaria</taxon>
        <taxon>Canalipalpata</taxon>
        <taxon>Terebellida</taxon>
        <taxon>Terebelliformia</taxon>
        <taxon>Alvinellidae</taxon>
        <taxon>Paralvinella</taxon>
    </lineage>
</organism>
<feature type="region of interest" description="Disordered" evidence="9">
    <location>
        <begin position="1811"/>
        <end position="1853"/>
    </location>
</feature>
<keyword evidence="6" id="KW-0206">Cytoskeleton</keyword>